<gene>
    <name evidence="1" type="ORF">FWK35_00031855</name>
</gene>
<evidence type="ECO:0000313" key="1">
    <source>
        <dbReference type="EMBL" id="KAF0716140.1"/>
    </source>
</evidence>
<dbReference type="AlphaFoldDB" id="A0A6G0VZL3"/>
<accession>A0A6G0VZL3</accession>
<dbReference type="PANTHER" id="PTHR45749">
    <property type="match status" value="1"/>
</dbReference>
<protein>
    <submittedName>
        <fullName evidence="1">Uncharacterized protein</fullName>
    </submittedName>
</protein>
<dbReference type="EMBL" id="VUJU01010042">
    <property type="protein sequence ID" value="KAF0716140.1"/>
    <property type="molecule type" value="Genomic_DNA"/>
</dbReference>
<comment type="caution">
    <text evidence="1">The sequence shown here is derived from an EMBL/GenBank/DDBJ whole genome shotgun (WGS) entry which is preliminary data.</text>
</comment>
<dbReference type="PANTHER" id="PTHR45749:SF21">
    <property type="entry name" value="DUF4371 DOMAIN-CONTAINING PROTEIN"/>
    <property type="match status" value="1"/>
</dbReference>
<proteinExistence type="predicted"/>
<dbReference type="Proteomes" id="UP000478052">
    <property type="component" value="Unassembled WGS sequence"/>
</dbReference>
<sequence>MNINMDNVSNTNEIHMQSYDVDKVKFNSDDDENSLVLSYSSISDVKTYNSDLITAFPTDRGKFSETINNANLKRKIILFGPCKPNIKFPVNAVTNFDDSNAKQRTFSSQYYFVMNPTGIKIPRSWLCYSVDLNRVYCESCWLFADRKYPKFNLNWINEAKYWRVVLTRIIKIILFLTSGNTALRGNEGKSGTSRDDEGNFLRTVRLVADFDPVLNKLLIDEEKRVKYLSWKVQNEIIDLLATILILYISNLRDKYEEFVDSSNDLCNKWGIPIQSKRSISMAPHF</sequence>
<reference evidence="1 2" key="1">
    <citation type="submission" date="2019-08" db="EMBL/GenBank/DDBJ databases">
        <title>Whole genome of Aphis craccivora.</title>
        <authorList>
            <person name="Voronova N.V."/>
            <person name="Shulinski R.S."/>
            <person name="Bandarenka Y.V."/>
            <person name="Zhorov D.G."/>
            <person name="Warner D."/>
        </authorList>
    </citation>
    <scope>NUCLEOTIDE SEQUENCE [LARGE SCALE GENOMIC DNA]</scope>
    <source>
        <strain evidence="1">180601</strain>
        <tissue evidence="1">Whole Body</tissue>
    </source>
</reference>
<name>A0A6G0VZL3_APHCR</name>
<dbReference type="OrthoDB" id="6774949at2759"/>
<keyword evidence="2" id="KW-1185">Reference proteome</keyword>
<organism evidence="1 2">
    <name type="scientific">Aphis craccivora</name>
    <name type="common">Cowpea aphid</name>
    <dbReference type="NCBI Taxonomy" id="307492"/>
    <lineage>
        <taxon>Eukaryota</taxon>
        <taxon>Metazoa</taxon>
        <taxon>Ecdysozoa</taxon>
        <taxon>Arthropoda</taxon>
        <taxon>Hexapoda</taxon>
        <taxon>Insecta</taxon>
        <taxon>Pterygota</taxon>
        <taxon>Neoptera</taxon>
        <taxon>Paraneoptera</taxon>
        <taxon>Hemiptera</taxon>
        <taxon>Sternorrhyncha</taxon>
        <taxon>Aphidomorpha</taxon>
        <taxon>Aphidoidea</taxon>
        <taxon>Aphididae</taxon>
        <taxon>Aphidini</taxon>
        <taxon>Aphis</taxon>
        <taxon>Aphis</taxon>
    </lineage>
</organism>
<evidence type="ECO:0000313" key="2">
    <source>
        <dbReference type="Proteomes" id="UP000478052"/>
    </source>
</evidence>